<dbReference type="AlphaFoldDB" id="A0A380WX25"/>
<accession>A0A380WX25</accession>
<evidence type="ECO:0000313" key="2">
    <source>
        <dbReference type="Proteomes" id="UP000255124"/>
    </source>
</evidence>
<gene>
    <name evidence="1" type="ORF">NCTC9810_01059</name>
</gene>
<dbReference type="RefSeq" id="WP_115595410.1">
    <property type="nucleotide sequence ID" value="NZ_UFTA01000002.1"/>
</dbReference>
<organism evidence="1 2">
    <name type="scientific">Anaerococcus octavius</name>
    <dbReference type="NCBI Taxonomy" id="54007"/>
    <lineage>
        <taxon>Bacteria</taxon>
        <taxon>Bacillati</taxon>
        <taxon>Bacillota</taxon>
        <taxon>Tissierellia</taxon>
        <taxon>Tissierellales</taxon>
        <taxon>Peptoniphilaceae</taxon>
        <taxon>Anaerococcus</taxon>
    </lineage>
</organism>
<name>A0A380WX25_9FIRM</name>
<sequence>MDYRIGILGSNGKVGVKLCNYLEKKGINFVKASRSDKKNLDGQFIFDIYNKHDFETFLKNVDIVVNCIGPTFYYGQFIAEKVIKHNKIYIDVFGDEFILRNIQSDINSLIVISAGDCPGFSGIISCWIKKRYFSKISKMDMSYFSGGEITASGLLDILMSVNMGYGQISHYYKSKRYKREKNYITKKYIEYLDRGFYCNGFISNEMVDVSNFLNIDEMHFNNLYSSEEEYLLLKDIYYKLPVKDNCWENVKGILTNEFSYINNSNFDGSLYKIEVEGEKNGKNKALTLEIILENSYTISAYILYKIIQEILYSSKLNIGILRPFELIDSEVIFSEMTKLRLINDILEVENTEYDEGCL</sequence>
<dbReference type="Gene3D" id="3.40.50.720">
    <property type="entry name" value="NAD(P)-binding Rossmann-like Domain"/>
    <property type="match status" value="1"/>
</dbReference>
<dbReference type="SUPFAM" id="SSF51735">
    <property type="entry name" value="NAD(P)-binding Rossmann-fold domains"/>
    <property type="match status" value="1"/>
</dbReference>
<dbReference type="Proteomes" id="UP000255124">
    <property type="component" value="Unassembled WGS sequence"/>
</dbReference>
<evidence type="ECO:0000313" key="1">
    <source>
        <dbReference type="EMBL" id="SUU92722.1"/>
    </source>
</evidence>
<protein>
    <recommendedName>
        <fullName evidence="3">Saccharopine dehydrogenase</fullName>
    </recommendedName>
</protein>
<dbReference type="EMBL" id="UFTA01000002">
    <property type="protein sequence ID" value="SUU92722.1"/>
    <property type="molecule type" value="Genomic_DNA"/>
</dbReference>
<dbReference type="InterPro" id="IPR036291">
    <property type="entry name" value="NAD(P)-bd_dom_sf"/>
</dbReference>
<dbReference type="OrthoDB" id="1221575at2"/>
<evidence type="ECO:0008006" key="3">
    <source>
        <dbReference type="Google" id="ProtNLM"/>
    </source>
</evidence>
<dbReference type="PANTHER" id="PTHR43781:SF1">
    <property type="entry name" value="SACCHAROPINE DEHYDROGENASE"/>
    <property type="match status" value="1"/>
</dbReference>
<proteinExistence type="predicted"/>
<reference evidence="1 2" key="1">
    <citation type="submission" date="2018-06" db="EMBL/GenBank/DDBJ databases">
        <authorList>
            <consortium name="Pathogen Informatics"/>
            <person name="Doyle S."/>
        </authorList>
    </citation>
    <scope>NUCLEOTIDE SEQUENCE [LARGE SCALE GENOMIC DNA]</scope>
    <source>
        <strain evidence="1 2">NCTC9810</strain>
    </source>
</reference>
<dbReference type="PANTHER" id="PTHR43781">
    <property type="entry name" value="SACCHAROPINE DEHYDROGENASE"/>
    <property type="match status" value="1"/>
</dbReference>